<dbReference type="Pfam" id="PF14392">
    <property type="entry name" value="zf-CCHC_4"/>
    <property type="match status" value="1"/>
</dbReference>
<dbReference type="PANTHER" id="PTHR31286:SF178">
    <property type="entry name" value="DUF4283 DOMAIN-CONTAINING PROTEIN"/>
    <property type="match status" value="1"/>
</dbReference>
<feature type="region of interest" description="Disordered" evidence="1">
    <location>
        <begin position="147"/>
        <end position="203"/>
    </location>
</feature>
<reference evidence="3" key="1">
    <citation type="journal article" date="1997" name="Nucleic Acids Res.">
        <title>tRNAscan-SE: a program for improved detection of transfer RNA genes in genomic sequence.</title>
        <authorList>
            <person name="Lowe T.M."/>
            <person name="Eddy S.R."/>
        </authorList>
    </citation>
    <scope>NUCLEOTIDE SEQUENCE [LARGE SCALE GENOMIC DNA]</scope>
    <source>
        <strain evidence="3">r\DH55</strain>
    </source>
</reference>
<dbReference type="GeneID" id="104779384"/>
<dbReference type="Proteomes" id="UP000694864">
    <property type="component" value="Chromosome 3"/>
</dbReference>
<feature type="compositionally biased region" description="Basic and acidic residues" evidence="1">
    <location>
        <begin position="175"/>
        <end position="198"/>
    </location>
</feature>
<keyword evidence="3" id="KW-1185">Reference proteome</keyword>
<evidence type="ECO:0000259" key="2">
    <source>
        <dbReference type="Pfam" id="PF14392"/>
    </source>
</evidence>
<evidence type="ECO:0000313" key="5">
    <source>
        <dbReference type="RefSeq" id="XP_019097616.1"/>
    </source>
</evidence>
<dbReference type="InterPro" id="IPR040256">
    <property type="entry name" value="At4g02000-like"/>
</dbReference>
<organism evidence="3 4">
    <name type="scientific">Camelina sativa</name>
    <name type="common">False flax</name>
    <name type="synonym">Myagrum sativum</name>
    <dbReference type="NCBI Taxonomy" id="90675"/>
    <lineage>
        <taxon>Eukaryota</taxon>
        <taxon>Viridiplantae</taxon>
        <taxon>Streptophyta</taxon>
        <taxon>Embryophyta</taxon>
        <taxon>Tracheophyta</taxon>
        <taxon>Spermatophyta</taxon>
        <taxon>Magnoliopsida</taxon>
        <taxon>eudicotyledons</taxon>
        <taxon>Gunneridae</taxon>
        <taxon>Pentapetalae</taxon>
        <taxon>rosids</taxon>
        <taxon>malvids</taxon>
        <taxon>Brassicales</taxon>
        <taxon>Brassicaceae</taxon>
        <taxon>Camelineae</taxon>
        <taxon>Camelina</taxon>
    </lineage>
</organism>
<dbReference type="RefSeq" id="XP_019097616.1">
    <property type="nucleotide sequence ID" value="XM_019242071.1"/>
</dbReference>
<gene>
    <name evidence="4 5" type="primary">LOC104779384</name>
</gene>
<proteinExistence type="predicted"/>
<dbReference type="InterPro" id="IPR025836">
    <property type="entry name" value="Zn_knuckle_CX2CX4HX4C"/>
</dbReference>
<reference evidence="3" key="2">
    <citation type="journal article" date="2014" name="Nat. Commun.">
        <title>The emerging biofuel crop Camelina sativa retains a highly undifferentiated hexaploid genome structure.</title>
        <authorList>
            <person name="Kagale S."/>
            <person name="Koh C."/>
            <person name="Nixon J."/>
            <person name="Bollina V."/>
            <person name="Clarke W.E."/>
            <person name="Tuteja R."/>
            <person name="Spillane C."/>
            <person name="Robinson S.J."/>
            <person name="Links M.G."/>
            <person name="Clarke C."/>
            <person name="Higgins E.E."/>
            <person name="Huebert T."/>
            <person name="Sharpe A.G."/>
            <person name="Parkin I.A."/>
        </authorList>
    </citation>
    <scope>NUCLEOTIDE SEQUENCE [LARGE SCALE GENOMIC DNA]</scope>
    <source>
        <strain evidence="3">r\DH55</strain>
    </source>
</reference>
<reference evidence="4 5" key="3">
    <citation type="submission" date="2025-05" db="UniProtKB">
        <authorList>
            <consortium name="RefSeq"/>
        </authorList>
    </citation>
    <scope>IDENTIFICATION</scope>
    <source>
        <tissue evidence="4 5">Leaf</tissue>
    </source>
</reference>
<evidence type="ECO:0000313" key="4">
    <source>
        <dbReference type="RefSeq" id="XP_019097614.1"/>
    </source>
</evidence>
<feature type="compositionally biased region" description="Basic and acidic residues" evidence="1">
    <location>
        <begin position="153"/>
        <end position="162"/>
    </location>
</feature>
<protein>
    <submittedName>
        <fullName evidence="4 5">Uncharacterized protein LOC104779384</fullName>
    </submittedName>
</protein>
<dbReference type="PANTHER" id="PTHR31286">
    <property type="entry name" value="GLYCINE-RICH CELL WALL STRUCTURAL PROTEIN 1.8-LIKE"/>
    <property type="match status" value="1"/>
</dbReference>
<dbReference type="RefSeq" id="XP_019097614.1">
    <property type="nucleotide sequence ID" value="XM_019242069.1"/>
</dbReference>
<evidence type="ECO:0000313" key="3">
    <source>
        <dbReference type="Proteomes" id="UP000694864"/>
    </source>
</evidence>
<sequence>MGPFHFDGWMVSLVRWSPTVDPAYPSDLTFWVRVLDVPFQFWAEPTFRAIGSEFGRVEAVDIDGGRVKVTVNGFKPLCLVTVIEFYNGQETIVNLRYERLHGCCKKCSSLCHDENHCPLWATNKITPALHFPVEDDSARPLQSYKGAIMNDRNNGKGKEVDTRGLPQPSQRLPKGKQDAGSKNRTSREMGESSSEPRRSNNLVAFKDYRQKARASTTVAPPLGVVPVGELEPGQIPDQVEHVAVQAATFGVPPLKRVRRSLFQEPELPLQSHLREEVILADAGSSVPGDGFAPQSTGSGALQAGSTQVPMGDISGTLPVLPTAKETLEENFEQRMEEVETEVLDKTVDDPQQQTNGDMEVSVEDQAMNPTVAIPTLGGTTADSGDGPVEAKLDSGATSVMAPQGEKVHKVKPPLSLKGAAFRKLNVYLRTTPRKRPVPKEAGEGSNMRNSDQEKGPTGGVKPPKPTADK</sequence>
<name>A0ABM1RF26_CAMSA</name>
<evidence type="ECO:0000256" key="1">
    <source>
        <dbReference type="SAM" id="MobiDB-lite"/>
    </source>
</evidence>
<accession>A0ABM1RF26</accession>
<feature type="domain" description="Zinc knuckle CX2CX4HX4C" evidence="2">
    <location>
        <begin position="75"/>
        <end position="118"/>
    </location>
</feature>
<feature type="region of interest" description="Disordered" evidence="1">
    <location>
        <begin position="427"/>
        <end position="469"/>
    </location>
</feature>